<evidence type="ECO:0000256" key="1">
    <source>
        <dbReference type="ARBA" id="ARBA00034092"/>
    </source>
</evidence>
<evidence type="ECO:0000259" key="2">
    <source>
        <dbReference type="Pfam" id="PF03868"/>
    </source>
</evidence>
<reference evidence="3" key="1">
    <citation type="submission" date="2025-08" db="UniProtKB">
        <authorList>
            <consortium name="Ensembl"/>
        </authorList>
    </citation>
    <scope>IDENTIFICATION</scope>
</reference>
<dbReference type="GO" id="GO:0003735">
    <property type="term" value="F:structural constituent of ribosome"/>
    <property type="evidence" value="ECO:0007669"/>
    <property type="project" value="InterPro"/>
</dbReference>
<dbReference type="Proteomes" id="UP000472270">
    <property type="component" value="Unassembled WGS sequence"/>
</dbReference>
<dbReference type="GO" id="GO:0022625">
    <property type="term" value="C:cytosolic large ribosomal subunit"/>
    <property type="evidence" value="ECO:0007669"/>
    <property type="project" value="TreeGrafter"/>
</dbReference>
<organism evidence="3 4">
    <name type="scientific">Sinocyclocheilus rhinocerous</name>
    <dbReference type="NCBI Taxonomy" id="307959"/>
    <lineage>
        <taxon>Eukaryota</taxon>
        <taxon>Metazoa</taxon>
        <taxon>Chordata</taxon>
        <taxon>Craniata</taxon>
        <taxon>Vertebrata</taxon>
        <taxon>Euteleostomi</taxon>
        <taxon>Actinopterygii</taxon>
        <taxon>Neopterygii</taxon>
        <taxon>Teleostei</taxon>
        <taxon>Ostariophysi</taxon>
        <taxon>Cypriniformes</taxon>
        <taxon>Cyprinidae</taxon>
        <taxon>Cyprininae</taxon>
        <taxon>Sinocyclocheilus</taxon>
    </lineage>
</organism>
<evidence type="ECO:0000313" key="3">
    <source>
        <dbReference type="Ensembl" id="ENSSRHP00000027037.1"/>
    </source>
</evidence>
<reference evidence="3" key="2">
    <citation type="submission" date="2025-09" db="UniProtKB">
        <authorList>
            <consortium name="Ensembl"/>
        </authorList>
    </citation>
    <scope>IDENTIFICATION</scope>
</reference>
<feature type="domain" description="Large ribosomal subunit protein uL6 N-terminal" evidence="2">
    <location>
        <begin position="6"/>
        <end position="65"/>
    </location>
</feature>
<dbReference type="PANTHER" id="PTHR10715">
    <property type="entry name" value="60S RIBOSOMAL PROTEIN L6"/>
    <property type="match status" value="1"/>
</dbReference>
<dbReference type="InterPro" id="IPR005568">
    <property type="entry name" value="Ribosomal_uL6_N"/>
</dbReference>
<name>A0A673HMS5_9TELE</name>
<dbReference type="Pfam" id="PF03868">
    <property type="entry name" value="Ribosomal_L6e_N"/>
    <property type="match status" value="1"/>
</dbReference>
<comment type="function">
    <text evidence="1">Component of the large ribosomal subunit. The ribosome is a large ribonucleoprotein complex responsible for the synthesis of proteins in the cell.</text>
</comment>
<dbReference type="GO" id="GO:0000027">
    <property type="term" value="P:ribosomal large subunit assembly"/>
    <property type="evidence" value="ECO:0007669"/>
    <property type="project" value="TreeGrafter"/>
</dbReference>
<proteinExistence type="predicted"/>
<dbReference type="GO" id="GO:0002181">
    <property type="term" value="P:cytoplasmic translation"/>
    <property type="evidence" value="ECO:0007669"/>
    <property type="project" value="TreeGrafter"/>
</dbReference>
<sequence length="173" mass="19480">MAEGDKKKKAHKHGSRNPVLVRGIGRYSRSAMYARRALYKRKTKAPVTKVEKKIKERAPSKVVKTVGGDKNGGTRVVKLRKLPRYYPTEDVSRKLRSHGVKPFSQHRRKLRKSISPGTVLILLTGRHRGKVHAHSRAGKINRSDGAACVRNSRTLLASKSLHAHKMNIKLNIK</sequence>
<dbReference type="Ensembl" id="ENSSRHT00000027835.1">
    <property type="protein sequence ID" value="ENSSRHP00000027037.1"/>
    <property type="gene ID" value="ENSSRHG00000014090.1"/>
</dbReference>
<dbReference type="PANTHER" id="PTHR10715:SF0">
    <property type="entry name" value="LARGE RIBOSOMAL SUBUNIT PROTEIN EL6"/>
    <property type="match status" value="1"/>
</dbReference>
<dbReference type="GO" id="GO:0003723">
    <property type="term" value="F:RNA binding"/>
    <property type="evidence" value="ECO:0007669"/>
    <property type="project" value="TreeGrafter"/>
</dbReference>
<accession>A0A673HMS5</accession>
<keyword evidence="4" id="KW-1185">Reference proteome</keyword>
<dbReference type="AlphaFoldDB" id="A0A673HMS5"/>
<gene>
    <name evidence="3" type="primary">LOC107740734</name>
</gene>
<protein>
    <submittedName>
        <fullName evidence="3">60S ribosomal protein L6-like</fullName>
    </submittedName>
</protein>
<evidence type="ECO:0000313" key="4">
    <source>
        <dbReference type="Proteomes" id="UP000472270"/>
    </source>
</evidence>
<dbReference type="InterPro" id="IPR000915">
    <property type="entry name" value="60S_ribosomal_eL6"/>
</dbReference>